<dbReference type="InterPro" id="IPR011047">
    <property type="entry name" value="Quinoprotein_ADH-like_sf"/>
</dbReference>
<gene>
    <name evidence="5" type="ORF">FNA67_16870</name>
</gene>
<keyword evidence="3" id="KW-0560">Oxidoreductase</keyword>
<dbReference type="Pfam" id="PF01011">
    <property type="entry name" value="PQQ"/>
    <property type="match status" value="1"/>
</dbReference>
<evidence type="ECO:0000256" key="3">
    <source>
        <dbReference type="ARBA" id="ARBA00023002"/>
    </source>
</evidence>
<comment type="cofactor">
    <cofactor evidence="1">
        <name>pyrroloquinoline quinone</name>
        <dbReference type="ChEBI" id="CHEBI:58442"/>
    </cofactor>
</comment>
<dbReference type="PANTHER" id="PTHR32303:SF20">
    <property type="entry name" value="QUINOPROTEIN ETHANOL DEHYDROGENASE"/>
    <property type="match status" value="1"/>
</dbReference>
<comment type="similarity">
    <text evidence="2">Belongs to the bacterial PQQ dehydrogenase family.</text>
</comment>
<dbReference type="EMBL" id="CP041690">
    <property type="protein sequence ID" value="QEE21754.1"/>
    <property type="molecule type" value="Genomic_DNA"/>
</dbReference>
<dbReference type="PANTHER" id="PTHR32303">
    <property type="entry name" value="QUINOPROTEIN ALCOHOL DEHYDROGENASE (CYTOCHROME C)"/>
    <property type="match status" value="1"/>
</dbReference>
<evidence type="ECO:0000256" key="2">
    <source>
        <dbReference type="ARBA" id="ARBA00008156"/>
    </source>
</evidence>
<dbReference type="Proteomes" id="UP000321062">
    <property type="component" value="Chromosome"/>
</dbReference>
<dbReference type="AlphaFoldDB" id="A0A5B9DTU6"/>
<organism evidence="5 6">
    <name type="scientific">Paradevosia tibetensis</name>
    <dbReference type="NCBI Taxonomy" id="1447062"/>
    <lineage>
        <taxon>Bacteria</taxon>
        <taxon>Pseudomonadati</taxon>
        <taxon>Pseudomonadota</taxon>
        <taxon>Alphaproteobacteria</taxon>
        <taxon>Hyphomicrobiales</taxon>
        <taxon>Devosiaceae</taxon>
        <taxon>Paradevosia</taxon>
    </lineage>
</organism>
<dbReference type="KEGG" id="yti:FNA67_16870"/>
<dbReference type="InterPro" id="IPR002372">
    <property type="entry name" value="PQQ_rpt_dom"/>
</dbReference>
<proteinExistence type="inferred from homology"/>
<dbReference type="SMART" id="SM00564">
    <property type="entry name" value="PQQ"/>
    <property type="match status" value="6"/>
</dbReference>
<dbReference type="OrthoDB" id="9794322at2"/>
<feature type="domain" description="Pyrrolo-quinoline quinone repeat" evidence="4">
    <location>
        <begin position="46"/>
        <end position="365"/>
    </location>
</feature>
<dbReference type="SUPFAM" id="SSF50998">
    <property type="entry name" value="Quinoprotein alcohol dehydrogenase-like"/>
    <property type="match status" value="1"/>
</dbReference>
<evidence type="ECO:0000313" key="6">
    <source>
        <dbReference type="Proteomes" id="UP000321062"/>
    </source>
</evidence>
<dbReference type="RefSeq" id="WP_049706253.1">
    <property type="nucleotide sequence ID" value="NZ_BMFM01000001.1"/>
</dbReference>
<evidence type="ECO:0000259" key="4">
    <source>
        <dbReference type="Pfam" id="PF01011"/>
    </source>
</evidence>
<evidence type="ECO:0000256" key="1">
    <source>
        <dbReference type="ARBA" id="ARBA00001931"/>
    </source>
</evidence>
<evidence type="ECO:0000313" key="5">
    <source>
        <dbReference type="EMBL" id="QEE21754.1"/>
    </source>
</evidence>
<dbReference type="InterPro" id="IPR018391">
    <property type="entry name" value="PQQ_b-propeller_rpt"/>
</dbReference>
<sequence length="583" mass="61848">MTNRVALRMGIAAVALAAVVGGVYAADEVTAERLLNANSEADAGNWLSVHRSYDSNRFSPLKEITPENVGGLKLAFAVPLGGTEPSSFGVGGVEATPLAKDGFLYITDPWGTPYKIDVSSGKAGKIVWMCDTGIDKDASSPLLLASRGLALSGSNVIAVLNDGRVIACDDETGEVVWDQQIATEPGEGFSNAPLAIKDKIIVGQSYGDWATRGWIAALDAATGDEVWRFYTVPEPGQPGSETWKCDEAGNPDCWKTGGAAAWVTGSYDADSNTIYWGTGNPVPMYDPEYRPGDNLYTNSTVALDFDTGKLKWYHQYTPGDYMDYDEVGVQLLMDTKVNGEDRKVLAHFGRNGFFYTLDRTNGSFINATQYVDKLTWTKGIDPKTGLPIEYDPSKSLQVYANGAPRRDGATAEACPNIQGGVNFFPTAYDPTTGIAYGAGIEGCSDVSTKEVAVEDVHPGGIFTGGAAAANGVQTGSLFAFDVATGKQVAKVSTPFPNYAGVLATPGLVWTGQLDGTFAAYDSKTLEEKYSINLGTAFEAPAISYTVDGKQYIAIAGGGIGIASFGHPELESKQAANMLYVFSL</sequence>
<protein>
    <submittedName>
        <fullName evidence="5">PQQ-binding-like beta-propeller repeat protein</fullName>
    </submittedName>
</protein>
<dbReference type="GO" id="GO:0016491">
    <property type="term" value="F:oxidoreductase activity"/>
    <property type="evidence" value="ECO:0007669"/>
    <property type="project" value="UniProtKB-KW"/>
</dbReference>
<dbReference type="Gene3D" id="2.140.10.10">
    <property type="entry name" value="Quinoprotein alcohol dehydrogenase-like superfamily"/>
    <property type="match status" value="1"/>
</dbReference>
<keyword evidence="6" id="KW-1185">Reference proteome</keyword>
<reference evidence="5 6" key="1">
    <citation type="journal article" date="2015" name="Int. J. Syst. Evol. Microbiol.">
        <title>Youhaiella tibetensis gen. nov., sp. nov., isolated from subsurface sediment.</title>
        <authorList>
            <person name="Wang Y.X."/>
            <person name="Huang F.Q."/>
            <person name="Nogi Y."/>
            <person name="Pang S.J."/>
            <person name="Wang P.K."/>
            <person name="Lv J."/>
        </authorList>
    </citation>
    <scope>NUCLEOTIDE SEQUENCE [LARGE SCALE GENOMIC DNA]</scope>
    <source>
        <strain evidence="6">fig4</strain>
    </source>
</reference>
<accession>A0A5B9DTU6</accession>
<name>A0A5B9DTU6_9HYPH</name>